<keyword evidence="3" id="KW-1185">Reference proteome</keyword>
<proteinExistence type="predicted"/>
<organism evidence="2 3">
    <name type="scientific">Myotis brandtii</name>
    <name type="common">Brandt's bat</name>
    <dbReference type="NCBI Taxonomy" id="109478"/>
    <lineage>
        <taxon>Eukaryota</taxon>
        <taxon>Metazoa</taxon>
        <taxon>Chordata</taxon>
        <taxon>Craniata</taxon>
        <taxon>Vertebrata</taxon>
        <taxon>Euteleostomi</taxon>
        <taxon>Mammalia</taxon>
        <taxon>Eutheria</taxon>
        <taxon>Laurasiatheria</taxon>
        <taxon>Chiroptera</taxon>
        <taxon>Yangochiroptera</taxon>
        <taxon>Vespertilionidae</taxon>
        <taxon>Myotis</taxon>
    </lineage>
</organism>
<dbReference type="AlphaFoldDB" id="S7PS38"/>
<feature type="region of interest" description="Disordered" evidence="1">
    <location>
        <begin position="1"/>
        <end position="27"/>
    </location>
</feature>
<sequence>MRFTPNLDELEDKKELSAESEDEELQLEEFPTLKTLDPTPDSTKTTRQHLDLAMAICKLTASQDGGRQPGSLKRT</sequence>
<evidence type="ECO:0000313" key="2">
    <source>
        <dbReference type="EMBL" id="EPQ13723.1"/>
    </source>
</evidence>
<dbReference type="EMBL" id="KE163758">
    <property type="protein sequence ID" value="EPQ13723.1"/>
    <property type="molecule type" value="Genomic_DNA"/>
</dbReference>
<name>S7PS38_MYOBR</name>
<reference evidence="2 3" key="1">
    <citation type="journal article" date="2013" name="Nat. Commun.">
        <title>Genome analysis reveals insights into physiology and longevity of the Brandt's bat Myotis brandtii.</title>
        <authorList>
            <person name="Seim I."/>
            <person name="Fang X."/>
            <person name="Xiong Z."/>
            <person name="Lobanov A.V."/>
            <person name="Huang Z."/>
            <person name="Ma S."/>
            <person name="Feng Y."/>
            <person name="Turanov A.A."/>
            <person name="Zhu Y."/>
            <person name="Lenz T.L."/>
            <person name="Gerashchenko M.V."/>
            <person name="Fan D."/>
            <person name="Hee Yim S."/>
            <person name="Yao X."/>
            <person name="Jordan D."/>
            <person name="Xiong Y."/>
            <person name="Ma Y."/>
            <person name="Lyapunov A.N."/>
            <person name="Chen G."/>
            <person name="Kulakova O.I."/>
            <person name="Sun Y."/>
            <person name="Lee S.G."/>
            <person name="Bronson R.T."/>
            <person name="Moskalev A.A."/>
            <person name="Sunyaev S.R."/>
            <person name="Zhang G."/>
            <person name="Krogh A."/>
            <person name="Wang J."/>
            <person name="Gladyshev V.N."/>
        </authorList>
    </citation>
    <scope>NUCLEOTIDE SEQUENCE [LARGE SCALE GENOMIC DNA]</scope>
</reference>
<accession>S7PS38</accession>
<evidence type="ECO:0000256" key="1">
    <source>
        <dbReference type="SAM" id="MobiDB-lite"/>
    </source>
</evidence>
<gene>
    <name evidence="2" type="ORF">D623_10025827</name>
</gene>
<feature type="compositionally biased region" description="Acidic residues" evidence="1">
    <location>
        <begin position="18"/>
        <end position="27"/>
    </location>
</feature>
<protein>
    <submittedName>
        <fullName evidence="2">Uncharacterized protein</fullName>
    </submittedName>
</protein>
<dbReference type="Proteomes" id="UP000052978">
    <property type="component" value="Unassembled WGS sequence"/>
</dbReference>
<evidence type="ECO:0000313" key="3">
    <source>
        <dbReference type="Proteomes" id="UP000052978"/>
    </source>
</evidence>